<dbReference type="Proteomes" id="UP001055879">
    <property type="component" value="Linkage Group LG07"/>
</dbReference>
<proteinExistence type="predicted"/>
<gene>
    <name evidence="1" type="ORF">L6452_22001</name>
</gene>
<accession>A0ACB9AZ96</accession>
<organism evidence="1 2">
    <name type="scientific">Arctium lappa</name>
    <name type="common">Greater burdock</name>
    <name type="synonym">Lappa major</name>
    <dbReference type="NCBI Taxonomy" id="4217"/>
    <lineage>
        <taxon>Eukaryota</taxon>
        <taxon>Viridiplantae</taxon>
        <taxon>Streptophyta</taxon>
        <taxon>Embryophyta</taxon>
        <taxon>Tracheophyta</taxon>
        <taxon>Spermatophyta</taxon>
        <taxon>Magnoliopsida</taxon>
        <taxon>eudicotyledons</taxon>
        <taxon>Gunneridae</taxon>
        <taxon>Pentapetalae</taxon>
        <taxon>asterids</taxon>
        <taxon>campanulids</taxon>
        <taxon>Asterales</taxon>
        <taxon>Asteraceae</taxon>
        <taxon>Carduoideae</taxon>
        <taxon>Cardueae</taxon>
        <taxon>Arctiinae</taxon>
        <taxon>Arctium</taxon>
    </lineage>
</organism>
<comment type="caution">
    <text evidence="1">The sequence shown here is derived from an EMBL/GenBank/DDBJ whole genome shotgun (WGS) entry which is preliminary data.</text>
</comment>
<dbReference type="EMBL" id="CM042053">
    <property type="protein sequence ID" value="KAI3715036.1"/>
    <property type="molecule type" value="Genomic_DNA"/>
</dbReference>
<reference evidence="1 2" key="2">
    <citation type="journal article" date="2022" name="Mol. Ecol. Resour.">
        <title>The genomes of chicory, endive, great burdock and yacon provide insights into Asteraceae paleo-polyploidization history and plant inulin production.</title>
        <authorList>
            <person name="Fan W."/>
            <person name="Wang S."/>
            <person name="Wang H."/>
            <person name="Wang A."/>
            <person name="Jiang F."/>
            <person name="Liu H."/>
            <person name="Zhao H."/>
            <person name="Xu D."/>
            <person name="Zhang Y."/>
        </authorList>
    </citation>
    <scope>NUCLEOTIDE SEQUENCE [LARGE SCALE GENOMIC DNA]</scope>
    <source>
        <strain evidence="2">cv. Niubang</strain>
    </source>
</reference>
<name>A0ACB9AZ96_ARCLA</name>
<keyword evidence="2" id="KW-1185">Reference proteome</keyword>
<protein>
    <submittedName>
        <fullName evidence="1">Uncharacterized protein</fullName>
    </submittedName>
</protein>
<sequence length="134" mass="15572">MKERHDLNIQQPFLEETTPSKEKDEEKKEEPVVVEVKSAKKVKSLASKKQFKNPRIEEAEKEAEPSVAGHTEQSSQSAQQPSQSNVHFELYMTVTDDEPVQVDPISMKAPEIIFWDILEDQRKKYFRIKRMGDI</sequence>
<evidence type="ECO:0000313" key="2">
    <source>
        <dbReference type="Proteomes" id="UP001055879"/>
    </source>
</evidence>
<reference evidence="2" key="1">
    <citation type="journal article" date="2022" name="Mol. Ecol. Resour.">
        <title>The genomes of chicory, endive, great burdock and yacon provide insights into Asteraceae palaeo-polyploidization history and plant inulin production.</title>
        <authorList>
            <person name="Fan W."/>
            <person name="Wang S."/>
            <person name="Wang H."/>
            <person name="Wang A."/>
            <person name="Jiang F."/>
            <person name="Liu H."/>
            <person name="Zhao H."/>
            <person name="Xu D."/>
            <person name="Zhang Y."/>
        </authorList>
    </citation>
    <scope>NUCLEOTIDE SEQUENCE [LARGE SCALE GENOMIC DNA]</scope>
    <source>
        <strain evidence="2">cv. Niubang</strain>
    </source>
</reference>
<evidence type="ECO:0000313" key="1">
    <source>
        <dbReference type="EMBL" id="KAI3715036.1"/>
    </source>
</evidence>